<keyword evidence="1" id="KW-0472">Membrane</keyword>
<evidence type="ECO:0000313" key="3">
    <source>
        <dbReference type="EMBL" id="QNE07284.1"/>
    </source>
</evidence>
<proteinExistence type="predicted"/>
<feature type="transmembrane region" description="Helical" evidence="1">
    <location>
        <begin position="320"/>
        <end position="339"/>
    </location>
</feature>
<keyword evidence="1" id="KW-0812">Transmembrane</keyword>
<dbReference type="InterPro" id="IPR032809">
    <property type="entry name" value="Put_HupE_UreJ"/>
</dbReference>
<evidence type="ECO:0000256" key="2">
    <source>
        <dbReference type="SAM" id="SignalP"/>
    </source>
</evidence>
<name>A0A7G6VZW9_9SPHN</name>
<dbReference type="RefSeq" id="WP_083988115.1">
    <property type="nucleotide sequence ID" value="NZ_CP019603.1"/>
</dbReference>
<evidence type="ECO:0000256" key="1">
    <source>
        <dbReference type="SAM" id="Phobius"/>
    </source>
</evidence>
<dbReference type="EMBL" id="CP060053">
    <property type="protein sequence ID" value="QNE07284.1"/>
    <property type="molecule type" value="Genomic_DNA"/>
</dbReference>
<feature type="chain" id="PRO_5028954023" evidence="2">
    <location>
        <begin position="28"/>
        <end position="372"/>
    </location>
</feature>
<feature type="signal peptide" evidence="2">
    <location>
        <begin position="1"/>
        <end position="27"/>
    </location>
</feature>
<feature type="transmembrane region" description="Helical" evidence="1">
    <location>
        <begin position="281"/>
        <end position="300"/>
    </location>
</feature>
<keyword evidence="3" id="KW-0614">Plasmid</keyword>
<geneLocation type="plasmid" evidence="3 4">
    <name>plas1</name>
</geneLocation>
<gene>
    <name evidence="3" type="ORF">H4O24_15330</name>
</gene>
<organism evidence="3 4">
    <name type="scientific">Croceicoccus marinus</name>
    <dbReference type="NCBI Taxonomy" id="450378"/>
    <lineage>
        <taxon>Bacteria</taxon>
        <taxon>Pseudomonadati</taxon>
        <taxon>Pseudomonadota</taxon>
        <taxon>Alphaproteobacteria</taxon>
        <taxon>Sphingomonadales</taxon>
        <taxon>Erythrobacteraceae</taxon>
        <taxon>Croceicoccus</taxon>
    </lineage>
</organism>
<protein>
    <submittedName>
        <fullName evidence="3">HupE/UreJ family protein</fullName>
    </submittedName>
</protein>
<dbReference type="OrthoDB" id="9808870at2"/>
<feature type="transmembrane region" description="Helical" evidence="1">
    <location>
        <begin position="229"/>
        <end position="249"/>
    </location>
</feature>
<evidence type="ECO:0000313" key="4">
    <source>
        <dbReference type="Proteomes" id="UP000515297"/>
    </source>
</evidence>
<dbReference type="Pfam" id="PF13795">
    <property type="entry name" value="HupE_UreJ_2"/>
    <property type="match status" value="1"/>
</dbReference>
<keyword evidence="1" id="KW-1133">Transmembrane helix</keyword>
<accession>A0A7G6VZW9</accession>
<sequence>MAGSRIRSAWCLIAAMLLAAFAQPALAHLTPNSEITLTVRSGEVVADVIIPRSEYAYASGNGVSGDAASLRAARAYLADRFALAGPDGDLWPQHLDSLRFAQVQGPPDLLARVRFTPPQPTPERFVMRWSAVIDVVPDHFALVVVNTAGDSRVIGALRHDLQEIAVDPVPSSWAAFTSAVSLGAIHIGEGYDHLLFLLALLLAAPLIARGSRWDGIRTMRGTFSRLVQITFGFTLGHSATLVLAGMTAIELPSAPVEAAIAFSVILTAVHAIRPIFPGREAWVSIGFGLIHGLAFATLLAETDARMAQSLPSLLGFNLGIELGQLAVLAIAVPPLMLLARRPRFSHYRTAAAVGIALCGSWWLVQRVPLIVA</sequence>
<dbReference type="Proteomes" id="UP000515297">
    <property type="component" value="Plasmid plas1"/>
</dbReference>
<feature type="transmembrane region" description="Helical" evidence="1">
    <location>
        <begin position="255"/>
        <end position="272"/>
    </location>
</feature>
<dbReference type="AlphaFoldDB" id="A0A7G6VZW9"/>
<feature type="transmembrane region" description="Helical" evidence="1">
    <location>
        <begin position="190"/>
        <end position="208"/>
    </location>
</feature>
<reference evidence="3 4" key="1">
    <citation type="submission" date="2020-08" db="EMBL/GenBank/DDBJ databases">
        <authorList>
            <person name="Liu G."/>
            <person name="Sun C."/>
        </authorList>
    </citation>
    <scope>NUCLEOTIDE SEQUENCE [LARGE SCALE GENOMIC DNA]</scope>
    <source>
        <strain evidence="3 4">OT19</strain>
        <plasmid evidence="3 4">plas1</plasmid>
    </source>
</reference>
<keyword evidence="2" id="KW-0732">Signal</keyword>